<dbReference type="Proteomes" id="UP000501076">
    <property type="component" value="Plasmid pFDU301A"/>
</dbReference>
<name>A0A6M6E8P9_PRIMG</name>
<reference evidence="1 2" key="1">
    <citation type="submission" date="2019-10" db="EMBL/GenBank/DDBJ databases">
        <title>Complete genome sequences for adaption low water activity.</title>
        <authorList>
            <person name="Zhao L."/>
            <person name="Zhong J."/>
        </authorList>
    </citation>
    <scope>NUCLEOTIDE SEQUENCE [LARGE SCALE GENOMIC DNA]</scope>
    <source>
        <strain evidence="1 2">FDU301</strain>
        <plasmid evidence="2">pfdu301a</plasmid>
    </source>
</reference>
<accession>A0A6M6E8P9</accession>
<dbReference type="RefSeq" id="WP_171778937.1">
    <property type="nucleotide sequence ID" value="NZ_CP045273.1"/>
</dbReference>
<protein>
    <submittedName>
        <fullName evidence="1">Uncharacterized protein</fullName>
    </submittedName>
</protein>
<geneLocation type="plasmid" evidence="2">
    <name>pfdu301a</name>
</geneLocation>
<dbReference type="Gene3D" id="3.40.960.10">
    <property type="entry name" value="VSR Endonuclease"/>
    <property type="match status" value="1"/>
</dbReference>
<dbReference type="EMBL" id="CP045273">
    <property type="protein sequence ID" value="QJX80937.1"/>
    <property type="molecule type" value="Genomic_DNA"/>
</dbReference>
<sequence>MTPVKEAAFLRRVTEKMNNQIEILSPYLGSAKPITYRCKQCEEIKTIPRAGELVRKKKSSNACKKCFLKKLNMRRSEKAKENILNKLNEFKTLKIQGMRKKEGNDQRWLVSLCCLECNYQWDVVGSNITRYTNRWKGCPDCWVKNTQRIQRSNELLIKARTERVQKAKEDFMNYMQSRTDVKMLGEYVHKKSTTKFQCTRCKHIWPTTPGHIQNSESGCPLCNSGYTEAKSTYVKSVMEIHGNDIKVIDEYINSKTKIKHFCNRCKNPFESAPNHIRKGSGCPHCHISKGEEKIRRFLEANNVKFIREWKDHSCVHYKTLPMDFYLPEYNIVIEFQGVQHKKFTPPFHKTITDLIKQQKRDQLKRTYCERNEIRLVEIWFNEMDEIENILREELFFNIHKTG</sequence>
<proteinExistence type="predicted"/>
<organism evidence="1 2">
    <name type="scientific">Priestia megaterium</name>
    <name type="common">Bacillus megaterium</name>
    <dbReference type="NCBI Taxonomy" id="1404"/>
    <lineage>
        <taxon>Bacteria</taxon>
        <taxon>Bacillati</taxon>
        <taxon>Bacillota</taxon>
        <taxon>Bacilli</taxon>
        <taxon>Bacillales</taxon>
        <taxon>Bacillaceae</taxon>
        <taxon>Priestia</taxon>
    </lineage>
</organism>
<dbReference type="AlphaFoldDB" id="A0A6M6E8P9"/>
<evidence type="ECO:0000313" key="1">
    <source>
        <dbReference type="EMBL" id="QJX80937.1"/>
    </source>
</evidence>
<gene>
    <name evidence="1" type="ORF">FDZ14_33130</name>
</gene>
<keyword evidence="1" id="KW-0614">Plasmid</keyword>
<evidence type="ECO:0000313" key="2">
    <source>
        <dbReference type="Proteomes" id="UP000501076"/>
    </source>
</evidence>